<feature type="transmembrane region" description="Helical" evidence="8">
    <location>
        <begin position="21"/>
        <end position="42"/>
    </location>
</feature>
<feature type="transmembrane region" description="Helical" evidence="8">
    <location>
        <begin position="75"/>
        <end position="98"/>
    </location>
</feature>
<organism evidence="9 10">
    <name type="scientific">Candidatus Muproteobacteria bacterium RBG_16_60_9</name>
    <dbReference type="NCBI Taxonomy" id="1817755"/>
    <lineage>
        <taxon>Bacteria</taxon>
        <taxon>Pseudomonadati</taxon>
        <taxon>Pseudomonadota</taxon>
        <taxon>Candidatus Muproteobacteria</taxon>
    </lineage>
</organism>
<comment type="similarity">
    <text evidence="2">Belongs to the AzlC family.</text>
</comment>
<proteinExistence type="inferred from homology"/>
<evidence type="ECO:0000256" key="2">
    <source>
        <dbReference type="ARBA" id="ARBA00010735"/>
    </source>
</evidence>
<reference evidence="9 10" key="1">
    <citation type="journal article" date="2016" name="Nat. Commun.">
        <title>Thousands of microbial genomes shed light on interconnected biogeochemical processes in an aquifer system.</title>
        <authorList>
            <person name="Anantharaman K."/>
            <person name="Brown C.T."/>
            <person name="Hug L.A."/>
            <person name="Sharon I."/>
            <person name="Castelle C.J."/>
            <person name="Probst A.J."/>
            <person name="Thomas B.C."/>
            <person name="Singh A."/>
            <person name="Wilkins M.J."/>
            <person name="Karaoz U."/>
            <person name="Brodie E.L."/>
            <person name="Williams K.H."/>
            <person name="Hubbard S.S."/>
            <person name="Banfield J.F."/>
        </authorList>
    </citation>
    <scope>NUCLEOTIDE SEQUENCE [LARGE SCALE GENOMIC DNA]</scope>
</reference>
<keyword evidence="6 8" id="KW-1133">Transmembrane helix</keyword>
<protein>
    <recommendedName>
        <fullName evidence="11">AzlC family protein</fullName>
    </recommendedName>
</protein>
<comment type="subcellular location">
    <subcellularLocation>
        <location evidence="1">Cell membrane</location>
        <topology evidence="1">Multi-pass membrane protein</topology>
    </subcellularLocation>
</comment>
<dbReference type="EMBL" id="MFSP01000153">
    <property type="protein sequence ID" value="OGI63472.1"/>
    <property type="molecule type" value="Genomic_DNA"/>
</dbReference>
<feature type="transmembrane region" description="Helical" evidence="8">
    <location>
        <begin position="110"/>
        <end position="128"/>
    </location>
</feature>
<evidence type="ECO:0000256" key="7">
    <source>
        <dbReference type="ARBA" id="ARBA00023136"/>
    </source>
</evidence>
<feature type="transmembrane region" description="Helical" evidence="8">
    <location>
        <begin position="170"/>
        <end position="189"/>
    </location>
</feature>
<evidence type="ECO:0000256" key="3">
    <source>
        <dbReference type="ARBA" id="ARBA00022448"/>
    </source>
</evidence>
<gene>
    <name evidence="9" type="ORF">A2W18_10065</name>
</gene>
<dbReference type="GO" id="GO:0005886">
    <property type="term" value="C:plasma membrane"/>
    <property type="evidence" value="ECO:0007669"/>
    <property type="project" value="UniProtKB-SubCell"/>
</dbReference>
<evidence type="ECO:0000256" key="6">
    <source>
        <dbReference type="ARBA" id="ARBA00022989"/>
    </source>
</evidence>
<evidence type="ECO:0000256" key="8">
    <source>
        <dbReference type="SAM" id="Phobius"/>
    </source>
</evidence>
<evidence type="ECO:0000256" key="5">
    <source>
        <dbReference type="ARBA" id="ARBA00022692"/>
    </source>
</evidence>
<keyword evidence="5 8" id="KW-0812">Transmembrane</keyword>
<comment type="caution">
    <text evidence="9">The sequence shown here is derived from an EMBL/GenBank/DDBJ whole genome shotgun (WGS) entry which is preliminary data.</text>
</comment>
<name>A0A1F6V1G4_9PROT</name>
<evidence type="ECO:0000256" key="4">
    <source>
        <dbReference type="ARBA" id="ARBA00022475"/>
    </source>
</evidence>
<evidence type="ECO:0000313" key="10">
    <source>
        <dbReference type="Proteomes" id="UP000179076"/>
    </source>
</evidence>
<sequence>MDRVLKPARLPTAAFQAGARDAFGVPSAVLGAGYIGFGALALDSGFSIWLALLSTATIWALPGQLALVELHTLGASVLAIIPAVMLTSARFLPMTMVLMPIIRDRRHTNFRLYAAVHLVAMMGWAAAMKRCPELPLPQRLPYFLGFALVNWCACLACTALGFALSGSLPYLVKLGLVFLNPVYFILILSADLRQRLMILALAGGALAGPLIHLVTPQWSVLLGGFVGGTVAYCAYRLIRHHG</sequence>
<feature type="transmembrane region" description="Helical" evidence="8">
    <location>
        <begin position="220"/>
        <end position="238"/>
    </location>
</feature>
<keyword evidence="3" id="KW-0813">Transport</keyword>
<evidence type="ECO:0000256" key="1">
    <source>
        <dbReference type="ARBA" id="ARBA00004651"/>
    </source>
</evidence>
<feature type="transmembrane region" description="Helical" evidence="8">
    <location>
        <begin position="140"/>
        <end position="164"/>
    </location>
</feature>
<keyword evidence="7 8" id="KW-0472">Membrane</keyword>
<dbReference type="Pfam" id="PF03591">
    <property type="entry name" value="AzlC"/>
    <property type="match status" value="1"/>
</dbReference>
<dbReference type="PANTHER" id="PTHR34979:SF1">
    <property type="entry name" value="INNER MEMBRANE PROTEIN YGAZ"/>
    <property type="match status" value="1"/>
</dbReference>
<dbReference type="InterPro" id="IPR011606">
    <property type="entry name" value="Brnchd-chn_aa_trnsp_permease"/>
</dbReference>
<dbReference type="AlphaFoldDB" id="A0A1F6V1G4"/>
<dbReference type="Proteomes" id="UP000179076">
    <property type="component" value="Unassembled WGS sequence"/>
</dbReference>
<accession>A0A1F6V1G4</accession>
<dbReference type="GO" id="GO:1903785">
    <property type="term" value="P:L-valine transmembrane transport"/>
    <property type="evidence" value="ECO:0007669"/>
    <property type="project" value="TreeGrafter"/>
</dbReference>
<evidence type="ECO:0000313" key="9">
    <source>
        <dbReference type="EMBL" id="OGI63472.1"/>
    </source>
</evidence>
<evidence type="ECO:0008006" key="11">
    <source>
        <dbReference type="Google" id="ProtNLM"/>
    </source>
</evidence>
<dbReference type="PANTHER" id="PTHR34979">
    <property type="entry name" value="INNER MEMBRANE PROTEIN YGAZ"/>
    <property type="match status" value="1"/>
</dbReference>
<keyword evidence="4" id="KW-1003">Cell membrane</keyword>